<sequence length="319" mass="35790">MSNSAHGRRATSQPPPATSPRRALAPPAQTRNGFGRQPAQQAWQAPQRISSTDGGCSQPRVTHPEPNTYHNNLEARFDMNDLEGDFNFSDLDGAFNMNNPERSDNAHYLEATYPHHSGVAPMIGNNEGGERPSAWTGLNHEQCCSDLDEAIEMVTDMLNKVKMTRKLMREQDDTETDLQAMEEMKWGIQNLHRPPQEGRGRQELPRALNRMSSRPGQVAHDIIHPFRVVAMAWQPLRSSMTEQNCTSDFSDLSDLLVDDDPKLCPGPVNAPTARHNMHAPKARFDSPPTNTHSKCKTHDIPLLGPARFKHVSRWLFSHV</sequence>
<feature type="region of interest" description="Disordered" evidence="1">
    <location>
        <begin position="1"/>
        <end position="71"/>
    </location>
</feature>
<evidence type="ECO:0000313" key="3">
    <source>
        <dbReference type="Proteomes" id="UP000717696"/>
    </source>
</evidence>
<evidence type="ECO:0000256" key="1">
    <source>
        <dbReference type="SAM" id="MobiDB-lite"/>
    </source>
</evidence>
<comment type="caution">
    <text evidence="2">The sequence shown here is derived from an EMBL/GenBank/DDBJ whole genome shotgun (WGS) entry which is preliminary data.</text>
</comment>
<dbReference type="Proteomes" id="UP000717696">
    <property type="component" value="Unassembled WGS sequence"/>
</dbReference>
<dbReference type="EMBL" id="JAGMUU010000033">
    <property type="protein sequence ID" value="KAH7118041.1"/>
    <property type="molecule type" value="Genomic_DNA"/>
</dbReference>
<gene>
    <name evidence="2" type="ORF">B0J13DRAFT_532881</name>
</gene>
<reference evidence="2" key="1">
    <citation type="journal article" date="2021" name="Nat. Commun.">
        <title>Genetic determinants of endophytism in the Arabidopsis root mycobiome.</title>
        <authorList>
            <person name="Mesny F."/>
            <person name="Miyauchi S."/>
            <person name="Thiergart T."/>
            <person name="Pickel B."/>
            <person name="Atanasova L."/>
            <person name="Karlsson M."/>
            <person name="Huettel B."/>
            <person name="Barry K.W."/>
            <person name="Haridas S."/>
            <person name="Chen C."/>
            <person name="Bauer D."/>
            <person name="Andreopoulos W."/>
            <person name="Pangilinan J."/>
            <person name="LaButti K."/>
            <person name="Riley R."/>
            <person name="Lipzen A."/>
            <person name="Clum A."/>
            <person name="Drula E."/>
            <person name="Henrissat B."/>
            <person name="Kohler A."/>
            <person name="Grigoriev I.V."/>
            <person name="Martin F.M."/>
            <person name="Hacquard S."/>
        </authorList>
    </citation>
    <scope>NUCLEOTIDE SEQUENCE</scope>
    <source>
        <strain evidence="2">MPI-CAGE-AT-0021</strain>
    </source>
</reference>
<proteinExistence type="predicted"/>
<name>A0A9P9DF27_9HYPO</name>
<organism evidence="2 3">
    <name type="scientific">Dactylonectria estremocensis</name>
    <dbReference type="NCBI Taxonomy" id="1079267"/>
    <lineage>
        <taxon>Eukaryota</taxon>
        <taxon>Fungi</taxon>
        <taxon>Dikarya</taxon>
        <taxon>Ascomycota</taxon>
        <taxon>Pezizomycotina</taxon>
        <taxon>Sordariomycetes</taxon>
        <taxon>Hypocreomycetidae</taxon>
        <taxon>Hypocreales</taxon>
        <taxon>Nectriaceae</taxon>
        <taxon>Dactylonectria</taxon>
    </lineage>
</organism>
<keyword evidence="3" id="KW-1185">Reference proteome</keyword>
<dbReference type="OrthoDB" id="5111508at2759"/>
<evidence type="ECO:0000313" key="2">
    <source>
        <dbReference type="EMBL" id="KAH7118041.1"/>
    </source>
</evidence>
<protein>
    <submittedName>
        <fullName evidence="2">Uncharacterized protein</fullName>
    </submittedName>
</protein>
<dbReference type="AlphaFoldDB" id="A0A9P9DF27"/>
<accession>A0A9P9DF27</accession>
<feature type="compositionally biased region" description="Low complexity" evidence="1">
    <location>
        <begin position="37"/>
        <end position="47"/>
    </location>
</feature>